<gene>
    <name evidence="1" type="ORF">EGT67_00635</name>
</gene>
<reference evidence="1 2" key="1">
    <citation type="submission" date="2018-11" db="EMBL/GenBank/DDBJ databases">
        <title>Rhodococcus spongicola sp. nov. and Rhodococcus xishaensis sp. nov. from marine sponges.</title>
        <authorList>
            <person name="Li L."/>
            <person name="Lin H.W."/>
        </authorList>
    </citation>
    <scope>NUCLEOTIDE SEQUENCE [LARGE SCALE GENOMIC DNA]</scope>
    <source>
        <strain evidence="1 2">CCTCC AB2014297</strain>
    </source>
</reference>
<accession>A0A438BJ47</accession>
<sequence length="105" mass="12066">MVGRVSVNIGVYMEISGLRDDREQVGMTRLLTEVMREHQLDDEVFVSMRGRGADLSVRADSGDDTVNFSGFYRWAPAFEKMLTARATRLVSHAQVHYGWEYEDEF</sequence>
<dbReference type="Proteomes" id="UP000286208">
    <property type="component" value="Unassembled WGS sequence"/>
</dbReference>
<name>A0A438BJ47_9NOCA</name>
<dbReference type="EMBL" id="RKLP01000001">
    <property type="protein sequence ID" value="RVW11012.1"/>
    <property type="molecule type" value="Genomic_DNA"/>
</dbReference>
<keyword evidence="2" id="KW-1185">Reference proteome</keyword>
<evidence type="ECO:0000313" key="2">
    <source>
        <dbReference type="Proteomes" id="UP000286208"/>
    </source>
</evidence>
<proteinExistence type="predicted"/>
<evidence type="ECO:0000313" key="1">
    <source>
        <dbReference type="EMBL" id="RVW11012.1"/>
    </source>
</evidence>
<organism evidence="1 2">
    <name type="scientific">Prescottella agglutinans</name>
    <dbReference type="NCBI Taxonomy" id="1644129"/>
    <lineage>
        <taxon>Bacteria</taxon>
        <taxon>Bacillati</taxon>
        <taxon>Actinomycetota</taxon>
        <taxon>Actinomycetes</taxon>
        <taxon>Mycobacteriales</taxon>
        <taxon>Nocardiaceae</taxon>
        <taxon>Prescottella</taxon>
    </lineage>
</organism>
<protein>
    <submittedName>
        <fullName evidence="1">Uncharacterized protein</fullName>
    </submittedName>
</protein>
<dbReference type="AlphaFoldDB" id="A0A438BJ47"/>
<comment type="caution">
    <text evidence="1">The sequence shown here is derived from an EMBL/GenBank/DDBJ whole genome shotgun (WGS) entry which is preliminary data.</text>
</comment>